<evidence type="ECO:0000259" key="2">
    <source>
        <dbReference type="Pfam" id="PF00534"/>
    </source>
</evidence>
<gene>
    <name evidence="3" type="ordered locus">Pedsa_1026</name>
</gene>
<dbReference type="SUPFAM" id="SSF53756">
    <property type="entry name" value="UDP-Glycosyltransferase/glycogen phosphorylase"/>
    <property type="match status" value="1"/>
</dbReference>
<evidence type="ECO:0000313" key="3">
    <source>
        <dbReference type="EMBL" id="ADY51597.1"/>
    </source>
</evidence>
<keyword evidence="1 3" id="KW-0808">Transferase</keyword>
<proteinExistence type="predicted"/>
<evidence type="ECO:0000313" key="4">
    <source>
        <dbReference type="Proteomes" id="UP000000310"/>
    </source>
</evidence>
<dbReference type="eggNOG" id="COG0438">
    <property type="taxonomic scope" value="Bacteria"/>
</dbReference>
<dbReference type="InterPro" id="IPR001296">
    <property type="entry name" value="Glyco_trans_1"/>
</dbReference>
<dbReference type="HOGENOM" id="CLU_009583_6_0_10"/>
<dbReference type="STRING" id="762903.Pedsa_1026"/>
<dbReference type="AlphaFoldDB" id="F0SB02"/>
<dbReference type="RefSeq" id="WP_013632096.1">
    <property type="nucleotide sequence ID" value="NC_015177.1"/>
</dbReference>
<feature type="domain" description="Glycosyl transferase family 1" evidence="2">
    <location>
        <begin position="172"/>
        <end position="331"/>
    </location>
</feature>
<dbReference type="Pfam" id="PF00534">
    <property type="entry name" value="Glycos_transf_1"/>
    <property type="match status" value="1"/>
</dbReference>
<organism evidence="3 4">
    <name type="scientific">Pseudopedobacter saltans (strain ATCC 51119 / DSM 12145 / JCM 21818 / CCUG 39354 / LMG 10337 / NBRC 100064 / NCIMB 13643)</name>
    <name type="common">Pedobacter saltans</name>
    <dbReference type="NCBI Taxonomy" id="762903"/>
    <lineage>
        <taxon>Bacteria</taxon>
        <taxon>Pseudomonadati</taxon>
        <taxon>Bacteroidota</taxon>
        <taxon>Sphingobacteriia</taxon>
        <taxon>Sphingobacteriales</taxon>
        <taxon>Sphingobacteriaceae</taxon>
        <taxon>Pseudopedobacter</taxon>
    </lineage>
</organism>
<sequence length="362" mass="42224">MKEVEKKYGILAWPAFKTKDSNPYNYLIYHQIEQKGFHVMEFDFNLKNILKFAFSNDFEIFHIHWPTNILTYSNHIQAKRRIIMLRCFLTIIKLRGKKAIWTVHNLNGHEKDHPLLQEELNNLLYKQVDGFISLNKAGVDQIKSKAIDLRNQYFSFIPHPHYSGYYPNSLSKKESRQKLNIPEDRFVFLFLGQIRKYKNVSGLIKAFHAVKLPDKHLLIAGNIHHDLEHEITSLCENNPEITLYNRFVSNEDLQCFFNASDLVVTPYKDIFNSGSVFLNLSFNKPTLCPNKGVFNELSEEVGNDVIILYDGDISPESLESAVDKVKSTREFRFNSDKFSPAYISERTIAFYNQVLKNKKSDN</sequence>
<name>F0SB02_PSESL</name>
<dbReference type="PANTHER" id="PTHR46401">
    <property type="entry name" value="GLYCOSYLTRANSFERASE WBBK-RELATED"/>
    <property type="match status" value="1"/>
</dbReference>
<dbReference type="Proteomes" id="UP000000310">
    <property type="component" value="Chromosome"/>
</dbReference>
<dbReference type="EMBL" id="CP002545">
    <property type="protein sequence ID" value="ADY51597.1"/>
    <property type="molecule type" value="Genomic_DNA"/>
</dbReference>
<dbReference type="GO" id="GO:0009103">
    <property type="term" value="P:lipopolysaccharide biosynthetic process"/>
    <property type="evidence" value="ECO:0007669"/>
    <property type="project" value="TreeGrafter"/>
</dbReference>
<dbReference type="OrthoDB" id="9771846at2"/>
<accession>F0SB02</accession>
<reference evidence="3 4" key="1">
    <citation type="journal article" date="2011" name="Stand. Genomic Sci.">
        <title>Complete genome sequence of the gliding, heparinolytic Pedobacter saltans type strain (113).</title>
        <authorList>
            <person name="Liolios K."/>
            <person name="Sikorski J."/>
            <person name="Lu M."/>
            <person name="Nolan M."/>
            <person name="Lapidus A."/>
            <person name="Lucas S."/>
            <person name="Hammon N."/>
            <person name="Deshpande S."/>
            <person name="Cheng J.F."/>
            <person name="Tapia R."/>
            <person name="Han C."/>
            <person name="Goodwin L."/>
            <person name="Pitluck S."/>
            <person name="Huntemann M."/>
            <person name="Ivanova N."/>
            <person name="Pagani I."/>
            <person name="Mavromatis K."/>
            <person name="Ovchinikova G."/>
            <person name="Pati A."/>
            <person name="Chen A."/>
            <person name="Palaniappan K."/>
            <person name="Land M."/>
            <person name="Hauser L."/>
            <person name="Brambilla E.M."/>
            <person name="Kotsyurbenko O."/>
            <person name="Rohde M."/>
            <person name="Tindall B.J."/>
            <person name="Abt B."/>
            <person name="Goker M."/>
            <person name="Detter J.C."/>
            <person name="Woyke T."/>
            <person name="Bristow J."/>
            <person name="Eisen J.A."/>
            <person name="Markowitz V."/>
            <person name="Hugenholtz P."/>
            <person name="Klenk H.P."/>
            <person name="Kyrpides N.C."/>
        </authorList>
    </citation>
    <scope>NUCLEOTIDE SEQUENCE [LARGE SCALE GENOMIC DNA]</scope>
    <source>
        <strain evidence="4">ATCC 51119 / DSM 12145 / JCM 21818 / LMG 10337 / NBRC 100064 / NCIMB 13643</strain>
    </source>
</reference>
<dbReference type="GO" id="GO:0016757">
    <property type="term" value="F:glycosyltransferase activity"/>
    <property type="evidence" value="ECO:0007669"/>
    <property type="project" value="InterPro"/>
</dbReference>
<keyword evidence="4" id="KW-1185">Reference proteome</keyword>
<evidence type="ECO:0000256" key="1">
    <source>
        <dbReference type="ARBA" id="ARBA00022679"/>
    </source>
</evidence>
<dbReference type="KEGG" id="psn:Pedsa_1026"/>
<protein>
    <submittedName>
        <fullName evidence="3">Glycosyl transferase group 1</fullName>
    </submittedName>
</protein>
<dbReference type="Gene3D" id="3.40.50.2000">
    <property type="entry name" value="Glycogen Phosphorylase B"/>
    <property type="match status" value="1"/>
</dbReference>
<reference evidence="4" key="2">
    <citation type="submission" date="2011-02" db="EMBL/GenBank/DDBJ databases">
        <title>The complete genome of Pedobacter saltans DSM 12145.</title>
        <authorList>
            <consortium name="US DOE Joint Genome Institute (JGI-PGF)"/>
            <person name="Lucas S."/>
            <person name="Copeland A."/>
            <person name="Lapidus A."/>
            <person name="Bruce D."/>
            <person name="Goodwin L."/>
            <person name="Pitluck S."/>
            <person name="Kyrpides N."/>
            <person name="Mavromatis K."/>
            <person name="Pagani I."/>
            <person name="Ivanova N."/>
            <person name="Ovchinnikova G."/>
            <person name="Lu M."/>
            <person name="Detter J.C."/>
            <person name="Han C."/>
            <person name="Land M."/>
            <person name="Hauser L."/>
            <person name="Markowitz V."/>
            <person name="Cheng J.-F."/>
            <person name="Hugenholtz P."/>
            <person name="Woyke T."/>
            <person name="Wu D."/>
            <person name="Tindall B."/>
            <person name="Pomrenke H.G."/>
            <person name="Brambilla E."/>
            <person name="Klenk H.-P."/>
            <person name="Eisen J.A."/>
        </authorList>
    </citation>
    <scope>NUCLEOTIDE SEQUENCE [LARGE SCALE GENOMIC DNA]</scope>
    <source>
        <strain evidence="4">ATCC 51119 / DSM 12145 / JCM 21818 / LMG 10337 / NBRC 100064 / NCIMB 13643</strain>
    </source>
</reference>
<dbReference type="PANTHER" id="PTHR46401:SF2">
    <property type="entry name" value="GLYCOSYLTRANSFERASE WBBK-RELATED"/>
    <property type="match status" value="1"/>
</dbReference>